<dbReference type="InterPro" id="IPR000944">
    <property type="entry name" value="Tscrpt_reg_Rrf2"/>
</dbReference>
<dbReference type="NCBIfam" id="TIGR00738">
    <property type="entry name" value="rrf2_super"/>
    <property type="match status" value="1"/>
</dbReference>
<dbReference type="InterPro" id="IPR036390">
    <property type="entry name" value="WH_DNA-bd_sf"/>
</dbReference>
<sequence length="158" mass="17790">MRLSSRGQYAVRAIIDIAYNSKNNTMPISLKDIAKREYISLTYLEQIFFTLKKAGIVKSIRGPGGGYLLNQKSSEIFIGNLIASVEPIEIISCISKENNKKGCERQSTCLAFDMWNSISSKIIEFLNSISIADVISEYNIKNNNRLNDGIKNCRQDKI</sequence>
<name>A0A519BL08_9DELT</name>
<accession>A0A519BL08</accession>
<dbReference type="Gene3D" id="1.10.10.10">
    <property type="entry name" value="Winged helix-like DNA-binding domain superfamily/Winged helix DNA-binding domain"/>
    <property type="match status" value="1"/>
</dbReference>
<dbReference type="InterPro" id="IPR036388">
    <property type="entry name" value="WH-like_DNA-bd_sf"/>
</dbReference>
<evidence type="ECO:0000313" key="3">
    <source>
        <dbReference type="Proteomes" id="UP000319296"/>
    </source>
</evidence>
<dbReference type="Proteomes" id="UP000319296">
    <property type="component" value="Unassembled WGS sequence"/>
</dbReference>
<dbReference type="PROSITE" id="PS51197">
    <property type="entry name" value="HTH_RRF2_2"/>
    <property type="match status" value="1"/>
</dbReference>
<evidence type="ECO:0000313" key="2">
    <source>
        <dbReference type="EMBL" id="RZD17961.1"/>
    </source>
</evidence>
<dbReference type="SUPFAM" id="SSF46785">
    <property type="entry name" value="Winged helix' DNA-binding domain"/>
    <property type="match status" value="1"/>
</dbReference>
<gene>
    <name evidence="2" type="ORF">EVG15_08320</name>
</gene>
<dbReference type="PANTHER" id="PTHR33221">
    <property type="entry name" value="WINGED HELIX-TURN-HELIX TRANSCRIPTIONAL REGULATOR, RRF2 FAMILY"/>
    <property type="match status" value="1"/>
</dbReference>
<dbReference type="GO" id="GO:0003700">
    <property type="term" value="F:DNA-binding transcription factor activity"/>
    <property type="evidence" value="ECO:0007669"/>
    <property type="project" value="TreeGrafter"/>
</dbReference>
<reference evidence="2 3" key="1">
    <citation type="journal article" date="2019" name="ISME J.">
        <title>Insights into ecological role of a new deltaproteobacterial order Candidatus Acidulodesulfobacterales by metagenomics and metatranscriptomics.</title>
        <authorList>
            <person name="Tan S."/>
            <person name="Liu J."/>
            <person name="Fang Y."/>
            <person name="Hedlund B.P."/>
            <person name="Lian Z.H."/>
            <person name="Huang L.Y."/>
            <person name="Li J.T."/>
            <person name="Huang L.N."/>
            <person name="Li W.J."/>
            <person name="Jiang H.C."/>
            <person name="Dong H.L."/>
            <person name="Shu W.S."/>
        </authorList>
    </citation>
    <scope>NUCLEOTIDE SEQUENCE [LARGE SCALE GENOMIC DNA]</scope>
    <source>
        <strain evidence="2">AP1</strain>
    </source>
</reference>
<organism evidence="2 3">
    <name type="scientific">Candidatus Acididesulfobacter diazotrophicus</name>
    <dbReference type="NCBI Taxonomy" id="2597226"/>
    <lineage>
        <taxon>Bacteria</taxon>
        <taxon>Deltaproteobacteria</taxon>
        <taxon>Candidatus Acidulodesulfobacterales</taxon>
        <taxon>Candidatus Acididesulfobacter</taxon>
    </lineage>
</organism>
<dbReference type="InterPro" id="IPR030489">
    <property type="entry name" value="TR_Rrf2-type_CS"/>
</dbReference>
<dbReference type="EMBL" id="SGBB01000017">
    <property type="protein sequence ID" value="RZD17961.1"/>
    <property type="molecule type" value="Genomic_DNA"/>
</dbReference>
<comment type="caution">
    <text evidence="2">The sequence shown here is derived from an EMBL/GenBank/DDBJ whole genome shotgun (WGS) entry which is preliminary data.</text>
</comment>
<dbReference type="GO" id="GO:0003677">
    <property type="term" value="F:DNA binding"/>
    <property type="evidence" value="ECO:0007669"/>
    <property type="project" value="UniProtKB-KW"/>
</dbReference>
<keyword evidence="1" id="KW-0238">DNA-binding</keyword>
<protein>
    <submittedName>
        <fullName evidence="2">Rrf2 family transcriptional regulator</fullName>
    </submittedName>
</protein>
<dbReference type="Pfam" id="PF02082">
    <property type="entry name" value="Rrf2"/>
    <property type="match status" value="1"/>
</dbReference>
<dbReference type="GO" id="GO:0005829">
    <property type="term" value="C:cytosol"/>
    <property type="evidence" value="ECO:0007669"/>
    <property type="project" value="TreeGrafter"/>
</dbReference>
<evidence type="ECO:0000256" key="1">
    <source>
        <dbReference type="ARBA" id="ARBA00023125"/>
    </source>
</evidence>
<dbReference type="PANTHER" id="PTHR33221:SF5">
    <property type="entry name" value="HTH-TYPE TRANSCRIPTIONAL REGULATOR ISCR"/>
    <property type="match status" value="1"/>
</dbReference>
<dbReference type="AlphaFoldDB" id="A0A519BL08"/>
<dbReference type="PROSITE" id="PS01332">
    <property type="entry name" value="HTH_RRF2_1"/>
    <property type="match status" value="1"/>
</dbReference>
<proteinExistence type="predicted"/>